<evidence type="ECO:0000256" key="1">
    <source>
        <dbReference type="SAM" id="MobiDB-lite"/>
    </source>
</evidence>
<feature type="region of interest" description="Disordered" evidence="1">
    <location>
        <begin position="1"/>
        <end position="21"/>
    </location>
</feature>
<keyword evidence="3" id="KW-1185">Reference proteome</keyword>
<comment type="caution">
    <text evidence="2">The sequence shown here is derived from an EMBL/GenBank/DDBJ whole genome shotgun (WGS) entry which is preliminary data.</text>
</comment>
<dbReference type="RefSeq" id="WP_345614827.1">
    <property type="nucleotide sequence ID" value="NZ_BAABJV010000011.1"/>
</dbReference>
<gene>
    <name evidence="2" type="ORF">GCM10023329_40500</name>
</gene>
<evidence type="ECO:0000313" key="3">
    <source>
        <dbReference type="Proteomes" id="UP001501147"/>
    </source>
</evidence>
<sequence length="183" mass="18843">MTVSAADGPRSPVPDPPFGDTAPLLAVTLEPMPGGGEERLPFLHVDLAGRPGAAAVARGMRRTGTVLDTAVTLFVHSSGNGYVGITVTEEAPSADARPDAEDGPGQRVLRVAVDPARHAAGLAAAVRSGLLVLVHHWTSAGGESRRSLLKVAVHRGTLERIVRAALTHPRSVRVGLSGGRDGP</sequence>
<name>A0ABP9AW07_9ACTN</name>
<proteinExistence type="predicted"/>
<dbReference type="Proteomes" id="UP001501147">
    <property type="component" value="Unassembled WGS sequence"/>
</dbReference>
<accession>A0ABP9AW07</accession>
<organism evidence="2 3">
    <name type="scientific">Streptomyces sanyensis</name>
    <dbReference type="NCBI Taxonomy" id="568869"/>
    <lineage>
        <taxon>Bacteria</taxon>
        <taxon>Bacillati</taxon>
        <taxon>Actinomycetota</taxon>
        <taxon>Actinomycetes</taxon>
        <taxon>Kitasatosporales</taxon>
        <taxon>Streptomycetaceae</taxon>
        <taxon>Streptomyces</taxon>
    </lineage>
</organism>
<reference evidence="3" key="1">
    <citation type="journal article" date="2019" name="Int. J. Syst. Evol. Microbiol.">
        <title>The Global Catalogue of Microorganisms (GCM) 10K type strain sequencing project: providing services to taxonomists for standard genome sequencing and annotation.</title>
        <authorList>
            <consortium name="The Broad Institute Genomics Platform"/>
            <consortium name="The Broad Institute Genome Sequencing Center for Infectious Disease"/>
            <person name="Wu L."/>
            <person name="Ma J."/>
        </authorList>
    </citation>
    <scope>NUCLEOTIDE SEQUENCE [LARGE SCALE GENOMIC DNA]</scope>
    <source>
        <strain evidence="3">JCM 18324</strain>
    </source>
</reference>
<protein>
    <submittedName>
        <fullName evidence="2">Uncharacterized protein</fullName>
    </submittedName>
</protein>
<dbReference type="EMBL" id="BAABJV010000011">
    <property type="protein sequence ID" value="GAA4785736.1"/>
    <property type="molecule type" value="Genomic_DNA"/>
</dbReference>
<evidence type="ECO:0000313" key="2">
    <source>
        <dbReference type="EMBL" id="GAA4785736.1"/>
    </source>
</evidence>